<dbReference type="CDD" id="cd06257">
    <property type="entry name" value="DnaJ"/>
    <property type="match status" value="1"/>
</dbReference>
<organism evidence="2">
    <name type="scientific">Rhodosorus marinus</name>
    <dbReference type="NCBI Taxonomy" id="101924"/>
    <lineage>
        <taxon>Eukaryota</taxon>
        <taxon>Rhodophyta</taxon>
        <taxon>Stylonematophyceae</taxon>
        <taxon>Stylonematales</taxon>
        <taxon>Stylonemataceae</taxon>
        <taxon>Rhodosorus</taxon>
    </lineage>
</organism>
<protein>
    <recommendedName>
        <fullName evidence="1">J domain-containing protein</fullName>
    </recommendedName>
</protein>
<evidence type="ECO:0000313" key="2">
    <source>
        <dbReference type="EMBL" id="CAE0062677.1"/>
    </source>
</evidence>
<dbReference type="InterPro" id="IPR050817">
    <property type="entry name" value="DjlA_DnaK_co-chaperone"/>
</dbReference>
<dbReference type="PRINTS" id="PR00625">
    <property type="entry name" value="JDOMAIN"/>
</dbReference>
<dbReference type="InterPro" id="IPR018253">
    <property type="entry name" value="DnaJ_domain_CS"/>
</dbReference>
<proteinExistence type="predicted"/>
<feature type="domain" description="J" evidence="1">
    <location>
        <begin position="10"/>
        <end position="76"/>
    </location>
</feature>
<dbReference type="Gene3D" id="1.10.287.110">
    <property type="entry name" value="DnaJ domain"/>
    <property type="match status" value="1"/>
</dbReference>
<dbReference type="PROSITE" id="PS50076">
    <property type="entry name" value="DNAJ_2"/>
    <property type="match status" value="1"/>
</dbReference>
<dbReference type="SUPFAM" id="SSF46565">
    <property type="entry name" value="Chaperone J-domain"/>
    <property type="match status" value="1"/>
</dbReference>
<dbReference type="AlphaFoldDB" id="A0A7S3A5Y8"/>
<dbReference type="EMBL" id="HBHW01040037">
    <property type="protein sequence ID" value="CAE0062677.1"/>
    <property type="molecule type" value="Transcribed_RNA"/>
</dbReference>
<gene>
    <name evidence="2" type="ORF">RMAR00112_LOCUS30748</name>
</gene>
<dbReference type="Pfam" id="PF00226">
    <property type="entry name" value="DnaJ"/>
    <property type="match status" value="1"/>
</dbReference>
<dbReference type="PANTHER" id="PTHR24074">
    <property type="entry name" value="CO-CHAPERONE PROTEIN DJLA"/>
    <property type="match status" value="1"/>
</dbReference>
<reference evidence="2" key="1">
    <citation type="submission" date="2021-01" db="EMBL/GenBank/DDBJ databases">
        <authorList>
            <person name="Corre E."/>
            <person name="Pelletier E."/>
            <person name="Niang G."/>
            <person name="Scheremetjew M."/>
            <person name="Finn R."/>
            <person name="Kale V."/>
            <person name="Holt S."/>
            <person name="Cochrane G."/>
            <person name="Meng A."/>
            <person name="Brown T."/>
            <person name="Cohen L."/>
        </authorList>
    </citation>
    <scope>NUCLEOTIDE SEQUENCE</scope>
    <source>
        <strain evidence="2">CCMP 769</strain>
    </source>
</reference>
<evidence type="ECO:0000259" key="1">
    <source>
        <dbReference type="PROSITE" id="PS50076"/>
    </source>
</evidence>
<sequence length="132" mass="15108">MVGMCDDDQTLYDILGVDPCVGQAEIRSAYRQLAVRWHPDKNADSKKEAEAKFKKVSLAYEVLSDKEKRAEYDQHLSHPDELRTLLESFESSAERQHPLAMFQLFFAGEDPFVKHFGRQSFGGDLFSSTEMD</sequence>
<dbReference type="PROSITE" id="PS00636">
    <property type="entry name" value="DNAJ_1"/>
    <property type="match status" value="1"/>
</dbReference>
<dbReference type="SMART" id="SM00271">
    <property type="entry name" value="DnaJ"/>
    <property type="match status" value="1"/>
</dbReference>
<dbReference type="InterPro" id="IPR001623">
    <property type="entry name" value="DnaJ_domain"/>
</dbReference>
<accession>A0A7S3A5Y8</accession>
<name>A0A7S3A5Y8_9RHOD</name>
<dbReference type="InterPro" id="IPR036869">
    <property type="entry name" value="J_dom_sf"/>
</dbReference>